<evidence type="ECO:0000313" key="3">
    <source>
        <dbReference type="Proteomes" id="UP001107558"/>
    </source>
</evidence>
<keyword evidence="1" id="KW-0732">Signal</keyword>
<evidence type="ECO:0008006" key="4">
    <source>
        <dbReference type="Google" id="ProtNLM"/>
    </source>
</evidence>
<feature type="chain" id="PRO_5039911285" description="Secreted protein" evidence="1">
    <location>
        <begin position="21"/>
        <end position="153"/>
    </location>
</feature>
<dbReference type="EMBL" id="JADBJN010000001">
    <property type="protein sequence ID" value="KAG5684077.1"/>
    <property type="molecule type" value="Genomic_DNA"/>
</dbReference>
<dbReference type="AlphaFoldDB" id="A0A9J6CQ06"/>
<comment type="caution">
    <text evidence="2">The sequence shown here is derived from an EMBL/GenBank/DDBJ whole genome shotgun (WGS) entry which is preliminary data.</text>
</comment>
<dbReference type="Proteomes" id="UP001107558">
    <property type="component" value="Chromosome 1"/>
</dbReference>
<reference evidence="2" key="1">
    <citation type="submission" date="2021-03" db="EMBL/GenBank/DDBJ databases">
        <title>Chromosome level genome of the anhydrobiotic midge Polypedilum vanderplanki.</title>
        <authorList>
            <person name="Yoshida Y."/>
            <person name="Kikawada T."/>
            <person name="Gusev O."/>
        </authorList>
    </citation>
    <scope>NUCLEOTIDE SEQUENCE</scope>
    <source>
        <strain evidence="2">NIAS01</strain>
        <tissue evidence="2">Whole body or cell culture</tissue>
    </source>
</reference>
<name>A0A9J6CQ06_POLVA</name>
<evidence type="ECO:0000313" key="2">
    <source>
        <dbReference type="EMBL" id="KAG5684077.1"/>
    </source>
</evidence>
<organism evidence="2 3">
    <name type="scientific">Polypedilum vanderplanki</name>
    <name type="common">Sleeping chironomid midge</name>
    <dbReference type="NCBI Taxonomy" id="319348"/>
    <lineage>
        <taxon>Eukaryota</taxon>
        <taxon>Metazoa</taxon>
        <taxon>Ecdysozoa</taxon>
        <taxon>Arthropoda</taxon>
        <taxon>Hexapoda</taxon>
        <taxon>Insecta</taxon>
        <taxon>Pterygota</taxon>
        <taxon>Neoptera</taxon>
        <taxon>Endopterygota</taxon>
        <taxon>Diptera</taxon>
        <taxon>Nematocera</taxon>
        <taxon>Chironomoidea</taxon>
        <taxon>Chironomidae</taxon>
        <taxon>Chironominae</taxon>
        <taxon>Polypedilum</taxon>
        <taxon>Polypedilum</taxon>
    </lineage>
</organism>
<sequence>MRSFIIIGIILLTSFSFVSADLNKALNVCFNRFKNKALAVVKSEIIKFKDVSKNDSSTNDNIRVLSQLLSIQTSIDEVVKQGYECIEKLSGRKVSDDTRAKIQTFISNNIVGILNECSENHAEEIYDCILKKSLEQPQKMIVFLISTLSNEDE</sequence>
<gene>
    <name evidence="2" type="ORF">PVAND_013326</name>
</gene>
<proteinExistence type="predicted"/>
<protein>
    <recommendedName>
        <fullName evidence="4">Secreted protein</fullName>
    </recommendedName>
</protein>
<accession>A0A9J6CQ06</accession>
<feature type="signal peptide" evidence="1">
    <location>
        <begin position="1"/>
        <end position="20"/>
    </location>
</feature>
<keyword evidence="3" id="KW-1185">Reference proteome</keyword>
<evidence type="ECO:0000256" key="1">
    <source>
        <dbReference type="SAM" id="SignalP"/>
    </source>
</evidence>